<dbReference type="RefSeq" id="WP_268049424.1">
    <property type="nucleotide sequence ID" value="NZ_JAPQES010000002.1"/>
</dbReference>
<evidence type="ECO:0000313" key="3">
    <source>
        <dbReference type="Proteomes" id="UP001079657"/>
    </source>
</evidence>
<reference evidence="2" key="1">
    <citation type="submission" date="2022-12" db="EMBL/GenBank/DDBJ databases">
        <authorList>
            <person name="Wang J."/>
        </authorList>
    </citation>
    <scope>NUCLEOTIDE SEQUENCE</scope>
    <source>
        <strain evidence="2">HY-42-06</strain>
    </source>
</reference>
<feature type="transmembrane region" description="Helical" evidence="1">
    <location>
        <begin position="72"/>
        <end position="91"/>
    </location>
</feature>
<evidence type="ECO:0000313" key="2">
    <source>
        <dbReference type="EMBL" id="MCY6370650.1"/>
    </source>
</evidence>
<keyword evidence="1" id="KW-0812">Transmembrane</keyword>
<dbReference type="EMBL" id="JAPQES010000002">
    <property type="protein sequence ID" value="MCY6370650.1"/>
    <property type="molecule type" value="Genomic_DNA"/>
</dbReference>
<comment type="caution">
    <text evidence="2">The sequence shown here is derived from an EMBL/GenBank/DDBJ whole genome shotgun (WGS) entry which is preliminary data.</text>
</comment>
<organism evidence="2 3">
    <name type="scientific">Clostridium ganghwense</name>
    <dbReference type="NCBI Taxonomy" id="312089"/>
    <lineage>
        <taxon>Bacteria</taxon>
        <taxon>Bacillati</taxon>
        <taxon>Bacillota</taxon>
        <taxon>Clostridia</taxon>
        <taxon>Eubacteriales</taxon>
        <taxon>Clostridiaceae</taxon>
        <taxon>Clostridium</taxon>
    </lineage>
</organism>
<sequence length="95" mass="10788">MKIKLLKNLGLLSCSIGILCIISDLYYVYIFMDKERIGICHYFGFSINLLILSLIGIILAIIGLLKTDGKKTYFILGFILNLLPFTLLPFIQLML</sequence>
<proteinExistence type="predicted"/>
<keyword evidence="1" id="KW-0472">Membrane</keyword>
<dbReference type="Proteomes" id="UP001079657">
    <property type="component" value="Unassembled WGS sequence"/>
</dbReference>
<name>A0ABT4CNL7_9CLOT</name>
<feature type="transmembrane region" description="Helical" evidence="1">
    <location>
        <begin position="42"/>
        <end position="65"/>
    </location>
</feature>
<gene>
    <name evidence="2" type="ORF">OXH55_08400</name>
</gene>
<evidence type="ECO:0008006" key="4">
    <source>
        <dbReference type="Google" id="ProtNLM"/>
    </source>
</evidence>
<evidence type="ECO:0000256" key="1">
    <source>
        <dbReference type="SAM" id="Phobius"/>
    </source>
</evidence>
<keyword evidence="1" id="KW-1133">Transmembrane helix</keyword>
<keyword evidence="3" id="KW-1185">Reference proteome</keyword>
<accession>A0ABT4CNL7</accession>
<feature type="transmembrane region" description="Helical" evidence="1">
    <location>
        <begin position="9"/>
        <end position="30"/>
    </location>
</feature>
<protein>
    <recommendedName>
        <fullName evidence="4">Lipoprotein</fullName>
    </recommendedName>
</protein>